<dbReference type="Gene3D" id="3.30.700.10">
    <property type="entry name" value="Glycoprotein, Type 4 Pilin"/>
    <property type="match status" value="1"/>
</dbReference>
<dbReference type="EMBL" id="LAZR01032427">
    <property type="protein sequence ID" value="KKL50923.1"/>
    <property type="molecule type" value="Genomic_DNA"/>
</dbReference>
<dbReference type="AlphaFoldDB" id="A0A0F9CNJ3"/>
<accession>A0A0F9CNJ3</accession>
<keyword evidence="1" id="KW-0488">Methylation</keyword>
<dbReference type="InterPro" id="IPR012902">
    <property type="entry name" value="N_methyl_site"/>
</dbReference>
<name>A0A0F9CNJ3_9ZZZZ</name>
<dbReference type="PRINTS" id="PR00813">
    <property type="entry name" value="BCTERIALGSPG"/>
</dbReference>
<organism evidence="3">
    <name type="scientific">marine sediment metagenome</name>
    <dbReference type="NCBI Taxonomy" id="412755"/>
    <lineage>
        <taxon>unclassified sequences</taxon>
        <taxon>metagenomes</taxon>
        <taxon>ecological metagenomes</taxon>
    </lineage>
</organism>
<sequence length="308" mass="35617">MERSSRLGRRARVTPVELPAVSPPRRIELPAVSRRKSRAFTLVELLVVVGIISLLVTILMPTLGRAREFARRTVCATNLNTLGKAWYMYWEDNDYRTPNMFNTLPQVTDCYSQFNFLVWIANDAWVDGRHEGTTGRRNYVNAGVLYKANTLSSENTYICPTTAAKTPGPWFNKENPWPVNNDWHTQMTYGTRRMRNYDDSSLAYQYNHYDTRDDDIMIWSTGTRDIPNPASFSFMADNFRMPSVALTSHVPGINVMHLDSHVEFFEDTTGKVLYDNGLPYDSWDPVWNWQHDDIWMIIDGYHQLPVGQ</sequence>
<reference evidence="3" key="1">
    <citation type="journal article" date="2015" name="Nature">
        <title>Complex archaea that bridge the gap between prokaryotes and eukaryotes.</title>
        <authorList>
            <person name="Spang A."/>
            <person name="Saw J.H."/>
            <person name="Jorgensen S.L."/>
            <person name="Zaremba-Niedzwiedzka K."/>
            <person name="Martijn J."/>
            <person name="Lind A.E."/>
            <person name="van Eijk R."/>
            <person name="Schleper C."/>
            <person name="Guy L."/>
            <person name="Ettema T.J."/>
        </authorList>
    </citation>
    <scope>NUCLEOTIDE SEQUENCE</scope>
</reference>
<gene>
    <name evidence="3" type="ORF">LCGC14_2300640</name>
</gene>
<dbReference type="InterPro" id="IPR000983">
    <property type="entry name" value="Bac_GSPG_pilin"/>
</dbReference>
<evidence type="ECO:0008006" key="4">
    <source>
        <dbReference type="Google" id="ProtNLM"/>
    </source>
</evidence>
<feature type="transmembrane region" description="Helical" evidence="2">
    <location>
        <begin position="42"/>
        <end position="63"/>
    </location>
</feature>
<protein>
    <recommendedName>
        <fullName evidence="4">Type II secretion system protein GspG C-terminal domain-containing protein</fullName>
    </recommendedName>
</protein>
<keyword evidence="2" id="KW-1133">Transmembrane helix</keyword>
<proteinExistence type="predicted"/>
<dbReference type="GO" id="GO:0015628">
    <property type="term" value="P:protein secretion by the type II secretion system"/>
    <property type="evidence" value="ECO:0007669"/>
    <property type="project" value="InterPro"/>
</dbReference>
<dbReference type="NCBIfam" id="TIGR02532">
    <property type="entry name" value="IV_pilin_GFxxxE"/>
    <property type="match status" value="1"/>
</dbReference>
<keyword evidence="2" id="KW-0812">Transmembrane</keyword>
<dbReference type="SUPFAM" id="SSF54523">
    <property type="entry name" value="Pili subunits"/>
    <property type="match status" value="1"/>
</dbReference>
<dbReference type="PANTHER" id="PTHR30093">
    <property type="entry name" value="GENERAL SECRETION PATHWAY PROTEIN G"/>
    <property type="match status" value="1"/>
</dbReference>
<evidence type="ECO:0000313" key="3">
    <source>
        <dbReference type="EMBL" id="KKL50923.1"/>
    </source>
</evidence>
<comment type="caution">
    <text evidence="3">The sequence shown here is derived from an EMBL/GenBank/DDBJ whole genome shotgun (WGS) entry which is preliminary data.</text>
</comment>
<dbReference type="PANTHER" id="PTHR30093:SF2">
    <property type="entry name" value="TYPE II SECRETION SYSTEM PROTEIN H"/>
    <property type="match status" value="1"/>
</dbReference>
<dbReference type="InterPro" id="IPR045584">
    <property type="entry name" value="Pilin-like"/>
</dbReference>
<dbReference type="Pfam" id="PF07963">
    <property type="entry name" value="N_methyl"/>
    <property type="match status" value="1"/>
</dbReference>
<evidence type="ECO:0000256" key="2">
    <source>
        <dbReference type="SAM" id="Phobius"/>
    </source>
</evidence>
<evidence type="ECO:0000256" key="1">
    <source>
        <dbReference type="ARBA" id="ARBA00022481"/>
    </source>
</evidence>
<dbReference type="GO" id="GO:0015627">
    <property type="term" value="C:type II protein secretion system complex"/>
    <property type="evidence" value="ECO:0007669"/>
    <property type="project" value="InterPro"/>
</dbReference>
<keyword evidence="2" id="KW-0472">Membrane</keyword>